<reference evidence="1" key="1">
    <citation type="journal article" date="2021" name="Proc. Natl. Acad. Sci. U.S.A.">
        <title>A Catalog of Tens of Thousands of Viruses from Human Metagenomes Reveals Hidden Associations with Chronic Diseases.</title>
        <authorList>
            <person name="Tisza M.J."/>
            <person name="Buck C.B."/>
        </authorList>
    </citation>
    <scope>NUCLEOTIDE SEQUENCE</scope>
    <source>
        <strain evidence="1">Ct9UA16</strain>
    </source>
</reference>
<proteinExistence type="predicted"/>
<dbReference type="EMBL" id="BK032859">
    <property type="protein sequence ID" value="DAF64414.1"/>
    <property type="molecule type" value="Genomic_DNA"/>
</dbReference>
<accession>A0A8S5TM82</accession>
<name>A0A8S5TM82_9CAUD</name>
<evidence type="ECO:0000313" key="1">
    <source>
        <dbReference type="EMBL" id="DAF64414.1"/>
    </source>
</evidence>
<sequence length="46" mass="5366">MFQYLSLKLFSSKLHILSKKVYKSIAEKSIFDAVNYEMKAVNIPNK</sequence>
<protein>
    <submittedName>
        <fullName evidence="1">Uncharacterized protein</fullName>
    </submittedName>
</protein>
<organism evidence="1">
    <name type="scientific">Siphoviridae sp. ct9UA16</name>
    <dbReference type="NCBI Taxonomy" id="2827793"/>
    <lineage>
        <taxon>Viruses</taxon>
        <taxon>Duplodnaviria</taxon>
        <taxon>Heunggongvirae</taxon>
        <taxon>Uroviricota</taxon>
        <taxon>Caudoviricetes</taxon>
    </lineage>
</organism>